<dbReference type="Proteomes" id="UP000245680">
    <property type="component" value="Unassembled WGS sequence"/>
</dbReference>
<dbReference type="EMBL" id="QGKU01000063">
    <property type="protein sequence ID" value="PWR01050.1"/>
    <property type="molecule type" value="Genomic_DNA"/>
</dbReference>
<dbReference type="InterPro" id="IPR028082">
    <property type="entry name" value="Peripla_BP_I"/>
</dbReference>
<dbReference type="AlphaFoldDB" id="A0A2V2L6T8"/>
<dbReference type="SUPFAM" id="SSF53822">
    <property type="entry name" value="Periplasmic binding protein-like I"/>
    <property type="match status" value="1"/>
</dbReference>
<keyword evidence="3" id="KW-0804">Transcription</keyword>
<dbReference type="SUPFAM" id="SSF47413">
    <property type="entry name" value="lambda repressor-like DNA-binding domains"/>
    <property type="match status" value="1"/>
</dbReference>
<sequence length="397" mass="42704">MGFARTALRRRGPGRYLKSQGATDLSLQTCCGACFVALFHRHDTTQKKNLHEMVTLKDISKATGVSVTQVSRALGGHGDVNAATREKVVEAAARLGYRPNAIAKGLKTGQTGFVAMVIPSDIDASGREIMFDMVVGISQAVSRHGLKFLLHVVDTAAQVPAAYDLLFQGGGIDGFILTDLHEPDPRVAYLQDRNMPFVVHGQYPERSHAFVDLDNFRVGEVLAGWLLDAGHRRILFLNGHDDRIYSSTRVAGVQHAFAVRGLNPGALDVAHGPMTRARGRDAALERLRRPDRPTAIVAGNMMLARGVWDAAAECGLRIPDDLSVTAHDDVLAQYPASGFDPIPSVTRSALPTAWAALADTVSRTIAGGEPEREIELLVPETVPGMSVAPPPSDESRG</sequence>
<dbReference type="GO" id="GO:0003700">
    <property type="term" value="F:DNA-binding transcription factor activity"/>
    <property type="evidence" value="ECO:0007669"/>
    <property type="project" value="TreeGrafter"/>
</dbReference>
<dbReference type="Pfam" id="PF00356">
    <property type="entry name" value="LacI"/>
    <property type="match status" value="1"/>
</dbReference>
<dbReference type="Gene3D" id="3.40.50.2300">
    <property type="match status" value="2"/>
</dbReference>
<evidence type="ECO:0000313" key="6">
    <source>
        <dbReference type="Proteomes" id="UP000245680"/>
    </source>
</evidence>
<accession>A0A2V2L6T8</accession>
<dbReference type="CDD" id="cd01392">
    <property type="entry name" value="HTH_LacI"/>
    <property type="match status" value="1"/>
</dbReference>
<evidence type="ECO:0000256" key="1">
    <source>
        <dbReference type="ARBA" id="ARBA00023015"/>
    </source>
</evidence>
<dbReference type="Gene3D" id="1.10.260.40">
    <property type="entry name" value="lambda repressor-like DNA-binding domains"/>
    <property type="match status" value="1"/>
</dbReference>
<dbReference type="InterPro" id="IPR000843">
    <property type="entry name" value="HTH_LacI"/>
</dbReference>
<dbReference type="InterPro" id="IPR001761">
    <property type="entry name" value="Peripla_BP/Lac1_sug-bd_dom"/>
</dbReference>
<keyword evidence="1" id="KW-0805">Transcription regulation</keyword>
<feature type="domain" description="HTH lacI-type" evidence="4">
    <location>
        <begin position="54"/>
        <end position="108"/>
    </location>
</feature>
<evidence type="ECO:0000256" key="2">
    <source>
        <dbReference type="ARBA" id="ARBA00023125"/>
    </source>
</evidence>
<dbReference type="PANTHER" id="PTHR30146:SF147">
    <property type="entry name" value="HTH-TYPE TRANSCRIPTIONAL REGULATOR DEGA"/>
    <property type="match status" value="1"/>
</dbReference>
<keyword evidence="6" id="KW-1185">Reference proteome</keyword>
<organism evidence="5 6">
    <name type="scientific">Meridianimarinicoccus roseus</name>
    <dbReference type="NCBI Taxonomy" id="2072018"/>
    <lineage>
        <taxon>Bacteria</taxon>
        <taxon>Pseudomonadati</taxon>
        <taxon>Pseudomonadota</taxon>
        <taxon>Alphaproteobacteria</taxon>
        <taxon>Rhodobacterales</taxon>
        <taxon>Paracoccaceae</taxon>
        <taxon>Meridianimarinicoccus</taxon>
    </lineage>
</organism>
<dbReference type="SMART" id="SM00354">
    <property type="entry name" value="HTH_LACI"/>
    <property type="match status" value="1"/>
</dbReference>
<dbReference type="InterPro" id="IPR010982">
    <property type="entry name" value="Lambda_DNA-bd_dom_sf"/>
</dbReference>
<keyword evidence="2" id="KW-0238">DNA-binding</keyword>
<proteinExistence type="predicted"/>
<protein>
    <recommendedName>
        <fullName evidence="4">HTH lacI-type domain-containing protein</fullName>
    </recommendedName>
</protein>
<dbReference type="PROSITE" id="PS50932">
    <property type="entry name" value="HTH_LACI_2"/>
    <property type="match status" value="1"/>
</dbReference>
<dbReference type="Pfam" id="PF00532">
    <property type="entry name" value="Peripla_BP_1"/>
    <property type="match status" value="1"/>
</dbReference>
<gene>
    <name evidence="5" type="ORF">DKT77_19150</name>
</gene>
<dbReference type="PANTHER" id="PTHR30146">
    <property type="entry name" value="LACI-RELATED TRANSCRIPTIONAL REPRESSOR"/>
    <property type="match status" value="1"/>
</dbReference>
<reference evidence="5 6" key="1">
    <citation type="submission" date="2018-05" db="EMBL/GenBank/DDBJ databases">
        <title>Rhodobacteraceae gen. nov., sp. nov. isolated from sea water.</title>
        <authorList>
            <person name="Ren Y."/>
        </authorList>
    </citation>
    <scope>NUCLEOTIDE SEQUENCE [LARGE SCALE GENOMIC DNA]</scope>
    <source>
        <strain evidence="5 6">TG-679</strain>
    </source>
</reference>
<comment type="caution">
    <text evidence="5">The sequence shown here is derived from an EMBL/GenBank/DDBJ whole genome shotgun (WGS) entry which is preliminary data.</text>
</comment>
<name>A0A2V2L6T8_9RHOB</name>
<dbReference type="GO" id="GO:0000976">
    <property type="term" value="F:transcription cis-regulatory region binding"/>
    <property type="evidence" value="ECO:0007669"/>
    <property type="project" value="TreeGrafter"/>
</dbReference>
<evidence type="ECO:0000313" key="5">
    <source>
        <dbReference type="EMBL" id="PWR01050.1"/>
    </source>
</evidence>
<evidence type="ECO:0000259" key="4">
    <source>
        <dbReference type="PROSITE" id="PS50932"/>
    </source>
</evidence>
<evidence type="ECO:0000256" key="3">
    <source>
        <dbReference type="ARBA" id="ARBA00023163"/>
    </source>
</evidence>